<protein>
    <recommendedName>
        <fullName evidence="3">DUF309 domain-containing protein</fullName>
    </recommendedName>
</protein>
<organism evidence="1 2">
    <name type="scientific">Metabacillus indicus</name>
    <name type="common">Bacillus indicus</name>
    <dbReference type="NCBI Taxonomy" id="246786"/>
    <lineage>
        <taxon>Bacteria</taxon>
        <taxon>Bacillati</taxon>
        <taxon>Bacillota</taxon>
        <taxon>Bacilli</taxon>
        <taxon>Bacillales</taxon>
        <taxon>Bacillaceae</taxon>
        <taxon>Metabacillus</taxon>
    </lineage>
</organism>
<gene>
    <name evidence="1" type="ORF">GS18_0209940</name>
</gene>
<dbReference type="InterPro" id="IPR023203">
    <property type="entry name" value="TTHA0068_sf"/>
</dbReference>
<keyword evidence="2" id="KW-1185">Reference proteome</keyword>
<dbReference type="Gene3D" id="1.10.3450.10">
    <property type="entry name" value="TTHA0068-like"/>
    <property type="match status" value="1"/>
</dbReference>
<accession>A0A084H0K1</accession>
<dbReference type="AlphaFoldDB" id="A0A084H0K1"/>
<name>A0A084H0K1_METID</name>
<dbReference type="Proteomes" id="UP000028549">
    <property type="component" value="Unassembled WGS sequence"/>
</dbReference>
<dbReference type="Pfam" id="PF03745">
    <property type="entry name" value="DUF309"/>
    <property type="match status" value="1"/>
</dbReference>
<dbReference type="PANTHER" id="PTHR34796:SF1">
    <property type="entry name" value="EXPRESSED PROTEIN"/>
    <property type="match status" value="1"/>
</dbReference>
<dbReference type="RefSeq" id="WP_029566087.1">
    <property type="nucleotide sequence ID" value="NZ_JNVC02000004.1"/>
</dbReference>
<dbReference type="InterPro" id="IPR005500">
    <property type="entry name" value="DUF309"/>
</dbReference>
<dbReference type="SUPFAM" id="SSF140663">
    <property type="entry name" value="TTHA0068-like"/>
    <property type="match status" value="1"/>
</dbReference>
<reference evidence="1 2" key="1">
    <citation type="journal article" date="2005" name="Int. J. Syst. Evol. Microbiol.">
        <title>Bacillus cibi sp. nov., isolated from jeotgal, a traditional Korean fermented seafood.</title>
        <authorList>
            <person name="Yoon J.H."/>
            <person name="Lee C.H."/>
            <person name="Oh T.K."/>
        </authorList>
    </citation>
    <scope>NUCLEOTIDE SEQUENCE [LARGE SCALE GENOMIC DNA]</scope>
    <source>
        <strain evidence="1 2">DSM 16189</strain>
    </source>
</reference>
<comment type="caution">
    <text evidence="1">The sequence shown here is derived from an EMBL/GenBank/DDBJ whole genome shotgun (WGS) entry which is preliminary data.</text>
</comment>
<dbReference type="OrthoDB" id="165483at2"/>
<dbReference type="PANTHER" id="PTHR34796">
    <property type="entry name" value="EXPRESSED PROTEIN"/>
    <property type="match status" value="1"/>
</dbReference>
<proteinExistence type="predicted"/>
<evidence type="ECO:0000313" key="1">
    <source>
        <dbReference type="EMBL" id="KEZ53113.1"/>
    </source>
</evidence>
<dbReference type="EMBL" id="JNVC02000004">
    <property type="protein sequence ID" value="KEZ53113.1"/>
    <property type="molecule type" value="Genomic_DNA"/>
</dbReference>
<evidence type="ECO:0008006" key="3">
    <source>
        <dbReference type="Google" id="ProtNLM"/>
    </source>
</evidence>
<sequence>MYPKAYLDYLVHFHGDRDYFECHEVLEEHWKEDPPGKRKAYWVGLIQLSVGLYHYRRENWNGAERMIENAISICSQEKDALASLGLHPESLLELMRKTALAIEQKRPYESISLPVADEELLKQAKSHCIENGMTWGNPSNLADASLVHRHSARDRSDVIAERNRSLLQKKKNR</sequence>
<dbReference type="STRING" id="246786.GS18_0209940"/>
<evidence type="ECO:0000313" key="2">
    <source>
        <dbReference type="Proteomes" id="UP000028549"/>
    </source>
</evidence>